<name>A0A175R830_9HYPH</name>
<feature type="domain" description="Alpha-D-phosphohexomutase alpha/beta/alpha" evidence="9">
    <location>
        <begin position="153"/>
        <end position="249"/>
    </location>
</feature>
<dbReference type="PANTHER" id="PTHR42946">
    <property type="entry name" value="PHOSPHOHEXOSE MUTASE"/>
    <property type="match status" value="1"/>
</dbReference>
<dbReference type="InterPro" id="IPR005846">
    <property type="entry name" value="A-D-PHexomutase_a/b/a-III"/>
</dbReference>
<evidence type="ECO:0000256" key="1">
    <source>
        <dbReference type="ARBA" id="ARBA00001946"/>
    </source>
</evidence>
<protein>
    <submittedName>
        <fullName evidence="11">Phosphomannomutase</fullName>
    </submittedName>
</protein>
<evidence type="ECO:0000259" key="9">
    <source>
        <dbReference type="Pfam" id="PF02879"/>
    </source>
</evidence>
<accession>A0A175R830</accession>
<evidence type="ECO:0000256" key="7">
    <source>
        <dbReference type="RuleBase" id="RU004326"/>
    </source>
</evidence>
<comment type="cofactor">
    <cofactor evidence="1">
        <name>Mg(2+)</name>
        <dbReference type="ChEBI" id="CHEBI:18420"/>
    </cofactor>
</comment>
<dbReference type="PROSITE" id="PS00710">
    <property type="entry name" value="PGM_PMM"/>
    <property type="match status" value="1"/>
</dbReference>
<comment type="similarity">
    <text evidence="2 7">Belongs to the phosphohexose mutase family.</text>
</comment>
<dbReference type="CDD" id="cd03088">
    <property type="entry name" value="ManB"/>
    <property type="match status" value="1"/>
</dbReference>
<dbReference type="InterPro" id="IPR016066">
    <property type="entry name" value="A-D-PHexomutase_CS"/>
</dbReference>
<dbReference type="Proteomes" id="UP000078272">
    <property type="component" value="Unassembled WGS sequence"/>
</dbReference>
<keyword evidence="5 7" id="KW-0460">Magnesium</keyword>
<dbReference type="OrthoDB" id="9803322at2"/>
<dbReference type="PANTHER" id="PTHR42946:SF1">
    <property type="entry name" value="PHOSPHOGLUCOMUTASE (ALPHA-D-GLUCOSE-1,6-BISPHOSPHATE-DEPENDENT)"/>
    <property type="match status" value="1"/>
</dbReference>
<dbReference type="Gene3D" id="3.40.120.10">
    <property type="entry name" value="Alpha-D-Glucose-1,6-Bisphosphate, subunit A, domain 3"/>
    <property type="match status" value="3"/>
</dbReference>
<reference evidence="11 12" key="1">
    <citation type="journal article" date="2016" name="Front. Microbiol.">
        <title>Genomic Resource of Rice Seed Associated Bacteria.</title>
        <authorList>
            <person name="Midha S."/>
            <person name="Bansal K."/>
            <person name="Sharma S."/>
            <person name="Kumar N."/>
            <person name="Patil P.P."/>
            <person name="Chaudhry V."/>
            <person name="Patil P.B."/>
        </authorList>
    </citation>
    <scope>NUCLEOTIDE SEQUENCE [LARGE SCALE GENOMIC DNA]</scope>
    <source>
        <strain evidence="11 12">NS226</strain>
    </source>
</reference>
<dbReference type="STRING" id="401562.NS365_19240"/>
<keyword evidence="3" id="KW-0597">Phosphoprotein</keyword>
<dbReference type="EMBL" id="LDPZ01000023">
    <property type="protein sequence ID" value="KTQ95317.1"/>
    <property type="molecule type" value="Genomic_DNA"/>
</dbReference>
<dbReference type="Pfam" id="PF02879">
    <property type="entry name" value="PGM_PMM_II"/>
    <property type="match status" value="1"/>
</dbReference>
<dbReference type="InterPro" id="IPR036900">
    <property type="entry name" value="A-D-PHexomutase_C_sf"/>
</dbReference>
<evidence type="ECO:0000256" key="3">
    <source>
        <dbReference type="ARBA" id="ARBA00022553"/>
    </source>
</evidence>
<dbReference type="PATRIC" id="fig|401562.3.peg.2010"/>
<dbReference type="Pfam" id="PF02880">
    <property type="entry name" value="PGM_PMM_III"/>
    <property type="match status" value="1"/>
</dbReference>
<dbReference type="Gene3D" id="3.30.310.50">
    <property type="entry name" value="Alpha-D-phosphohexomutase, C-terminal domain"/>
    <property type="match status" value="1"/>
</dbReference>
<evidence type="ECO:0000256" key="6">
    <source>
        <dbReference type="ARBA" id="ARBA00023235"/>
    </source>
</evidence>
<evidence type="ECO:0000256" key="2">
    <source>
        <dbReference type="ARBA" id="ARBA00010231"/>
    </source>
</evidence>
<keyword evidence="6" id="KW-0413">Isomerase</keyword>
<dbReference type="GO" id="GO:0000287">
    <property type="term" value="F:magnesium ion binding"/>
    <property type="evidence" value="ECO:0007669"/>
    <property type="project" value="InterPro"/>
</dbReference>
<dbReference type="InterPro" id="IPR005844">
    <property type="entry name" value="A-D-PHexomutase_a/b/a-I"/>
</dbReference>
<evidence type="ECO:0000313" key="12">
    <source>
        <dbReference type="Proteomes" id="UP000078272"/>
    </source>
</evidence>
<sequence length="468" mass="48446">MSLKFGTSGLRGLVTDLVGEPSYRYTLAFLRVMSERGAPKRVVIGRDLRASSPEIAGLAAAAARDAGFEPIDAGAVPTPALALEAARLGLPAVMVTGSHIPEDRNGLKFYGLKGEITKADETDILSAFEALGPVASESLTPPAGIASSDARARYLQRAVDAFGSEALKGARIGIYQHSSVARDVLAEAVEALGGEAVPFGRADHFIPVDTEAHRPEDLQILSDAAAGGFDAILSTDGDADRPLMADERGEVIRGDVLGLIAAGTLGFDTIVTPVTSGSALESSGLVDKVLRTRVGSPYVIAGIEEALAEGRKGVAGFEANGGFIQGTDAIVDGRTIPALPTRDALLPLLCALVASRKAGVPLSILVERVGAKPAASHRLQNVPGEKSSAFLARLAEDEGFRASFFEGLGQPGAVNRLDGVHVTLSGGETMHFRASGNAPELRCYAEAATPEGAKALVNEGLERAARAL</sequence>
<feature type="domain" description="Alpha-D-phosphohexomutase alpha/beta/alpha" evidence="8">
    <location>
        <begin position="3"/>
        <end position="129"/>
    </location>
</feature>
<keyword evidence="4 7" id="KW-0479">Metal-binding</keyword>
<evidence type="ECO:0000259" key="8">
    <source>
        <dbReference type="Pfam" id="PF02878"/>
    </source>
</evidence>
<dbReference type="GO" id="GO:0005975">
    <property type="term" value="P:carbohydrate metabolic process"/>
    <property type="evidence" value="ECO:0007669"/>
    <property type="project" value="InterPro"/>
</dbReference>
<dbReference type="RefSeq" id="WP_058635221.1">
    <property type="nucleotide sequence ID" value="NZ_LDPZ01000023.1"/>
</dbReference>
<dbReference type="InterPro" id="IPR016055">
    <property type="entry name" value="A-D-PHexomutase_a/b/a-I/II/III"/>
</dbReference>
<proteinExistence type="inferred from homology"/>
<dbReference type="InterPro" id="IPR050060">
    <property type="entry name" value="Phosphoglucosamine_mutase"/>
</dbReference>
<organism evidence="11 12">
    <name type="scientific">Aureimonas ureilytica</name>
    <dbReference type="NCBI Taxonomy" id="401562"/>
    <lineage>
        <taxon>Bacteria</taxon>
        <taxon>Pseudomonadati</taxon>
        <taxon>Pseudomonadota</taxon>
        <taxon>Alphaproteobacteria</taxon>
        <taxon>Hyphomicrobiales</taxon>
        <taxon>Aurantimonadaceae</taxon>
        <taxon>Aureimonas</taxon>
    </lineage>
</organism>
<evidence type="ECO:0000259" key="10">
    <source>
        <dbReference type="Pfam" id="PF02880"/>
    </source>
</evidence>
<feature type="domain" description="Alpha-D-phosphohexomutase alpha/beta/alpha" evidence="10">
    <location>
        <begin position="268"/>
        <end position="367"/>
    </location>
</feature>
<dbReference type="Pfam" id="PF02878">
    <property type="entry name" value="PGM_PMM_I"/>
    <property type="match status" value="1"/>
</dbReference>
<evidence type="ECO:0000256" key="5">
    <source>
        <dbReference type="ARBA" id="ARBA00022842"/>
    </source>
</evidence>
<dbReference type="AlphaFoldDB" id="A0A175R830"/>
<evidence type="ECO:0000256" key="4">
    <source>
        <dbReference type="ARBA" id="ARBA00022723"/>
    </source>
</evidence>
<dbReference type="SUPFAM" id="SSF53738">
    <property type="entry name" value="Phosphoglucomutase, first 3 domains"/>
    <property type="match status" value="3"/>
</dbReference>
<dbReference type="InterPro" id="IPR005845">
    <property type="entry name" value="A-D-PHexomutase_a/b/a-II"/>
</dbReference>
<dbReference type="SUPFAM" id="SSF55957">
    <property type="entry name" value="Phosphoglucomutase, C-terminal domain"/>
    <property type="match status" value="1"/>
</dbReference>
<dbReference type="GO" id="GO:0004615">
    <property type="term" value="F:phosphomannomutase activity"/>
    <property type="evidence" value="ECO:0007669"/>
    <property type="project" value="TreeGrafter"/>
</dbReference>
<gene>
    <name evidence="11" type="ORF">NS226_12300</name>
</gene>
<comment type="caution">
    <text evidence="11">The sequence shown here is derived from an EMBL/GenBank/DDBJ whole genome shotgun (WGS) entry which is preliminary data.</text>
</comment>
<evidence type="ECO:0000313" key="11">
    <source>
        <dbReference type="EMBL" id="KTQ95317.1"/>
    </source>
</evidence>